<dbReference type="InterPro" id="IPR009081">
    <property type="entry name" value="PP-bd_ACP"/>
</dbReference>
<dbReference type="CDD" id="cd00833">
    <property type="entry name" value="PKS"/>
    <property type="match status" value="1"/>
</dbReference>
<evidence type="ECO:0000259" key="10">
    <source>
        <dbReference type="PROSITE" id="PS50075"/>
    </source>
</evidence>
<keyword evidence="12" id="KW-0012">Acyltransferase</keyword>
<dbReference type="InterPro" id="IPR042099">
    <property type="entry name" value="ANL_N_sf"/>
</dbReference>
<dbReference type="GO" id="GO:0047879">
    <property type="term" value="F:erythronolide synthase activity"/>
    <property type="evidence" value="ECO:0007669"/>
    <property type="project" value="UniProtKB-EC"/>
</dbReference>
<feature type="domain" description="Ketosynthase family 3 (KS3)" evidence="11">
    <location>
        <begin position="680"/>
        <end position="1106"/>
    </location>
</feature>
<dbReference type="InterPro" id="IPR014031">
    <property type="entry name" value="Ketoacyl_synth_C"/>
</dbReference>
<comment type="pathway">
    <text evidence="1">Lipid metabolism; fatty acid biosynthesis.</text>
</comment>
<dbReference type="InterPro" id="IPR016039">
    <property type="entry name" value="Thiolase-like"/>
</dbReference>
<dbReference type="InterPro" id="IPR057326">
    <property type="entry name" value="KR_dom"/>
</dbReference>
<dbReference type="FunFam" id="3.40.47.10:FF:000019">
    <property type="entry name" value="Polyketide synthase type I"/>
    <property type="match status" value="1"/>
</dbReference>
<proteinExistence type="inferred from homology"/>
<dbReference type="SMART" id="SM00822">
    <property type="entry name" value="PKS_KR"/>
    <property type="match status" value="1"/>
</dbReference>
<dbReference type="GO" id="GO:0005737">
    <property type="term" value="C:cytoplasm"/>
    <property type="evidence" value="ECO:0007669"/>
    <property type="project" value="TreeGrafter"/>
</dbReference>
<feature type="domain" description="Carrier" evidence="10">
    <location>
        <begin position="592"/>
        <end position="669"/>
    </location>
</feature>
<evidence type="ECO:0000256" key="1">
    <source>
        <dbReference type="ARBA" id="ARBA00005194"/>
    </source>
</evidence>
<dbReference type="InterPro" id="IPR018201">
    <property type="entry name" value="Ketoacyl_synth_AS"/>
</dbReference>
<dbReference type="SUPFAM" id="SSF47336">
    <property type="entry name" value="ACP-like"/>
    <property type="match status" value="2"/>
</dbReference>
<evidence type="ECO:0000256" key="3">
    <source>
        <dbReference type="ARBA" id="ARBA00006484"/>
    </source>
</evidence>
<dbReference type="InterPro" id="IPR014030">
    <property type="entry name" value="Ketoacyl_synth_N"/>
</dbReference>
<dbReference type="Pfam" id="PF02801">
    <property type="entry name" value="Ketoacyl-synt_C"/>
    <property type="match status" value="1"/>
</dbReference>
<comment type="function">
    <text evidence="9">Involved in production of the polyketide antibiotic thailandamide.</text>
</comment>
<dbReference type="UniPathway" id="UPA00094"/>
<dbReference type="RefSeq" id="WP_115330673.1">
    <property type="nucleotide sequence ID" value="NZ_CAAAHP010000001.1"/>
</dbReference>
<dbReference type="InterPro" id="IPR016035">
    <property type="entry name" value="Acyl_Trfase/lysoPLipase"/>
</dbReference>
<dbReference type="Gene3D" id="3.40.366.10">
    <property type="entry name" value="Malonyl-Coenzyme A Acyl Carrier Protein, domain 2"/>
    <property type="match status" value="1"/>
</dbReference>
<dbReference type="Pfam" id="PF00501">
    <property type="entry name" value="AMP-binding"/>
    <property type="match status" value="1"/>
</dbReference>
<dbReference type="InterPro" id="IPR045851">
    <property type="entry name" value="AMP-bd_C_sf"/>
</dbReference>
<dbReference type="PROSITE" id="PS52004">
    <property type="entry name" value="KS3_2"/>
    <property type="match status" value="1"/>
</dbReference>
<evidence type="ECO:0000256" key="2">
    <source>
        <dbReference type="ARBA" id="ARBA00006432"/>
    </source>
</evidence>
<evidence type="ECO:0000313" key="13">
    <source>
        <dbReference type="Proteomes" id="UP000254794"/>
    </source>
</evidence>
<gene>
    <name evidence="12" type="primary">eryA_1</name>
    <name evidence="12" type="ORF">NCTC13316_01097</name>
</gene>
<keyword evidence="6 12" id="KW-0808">Transferase</keyword>
<dbReference type="InterPro" id="IPR013968">
    <property type="entry name" value="PKS_KR"/>
</dbReference>
<dbReference type="PROSITE" id="PS00606">
    <property type="entry name" value="KS3_1"/>
    <property type="match status" value="1"/>
</dbReference>
<dbReference type="InterPro" id="IPR020841">
    <property type="entry name" value="PKS_Beta-ketoAc_synthase_dom"/>
</dbReference>
<dbReference type="SMART" id="SM00827">
    <property type="entry name" value="PKS_AT"/>
    <property type="match status" value="1"/>
</dbReference>
<name>A0A378JJZ3_9GAMM</name>
<dbReference type="InterPro" id="IPR050091">
    <property type="entry name" value="PKS_NRPS_Biosynth_Enz"/>
</dbReference>
<dbReference type="InterPro" id="IPR036736">
    <property type="entry name" value="ACP-like_sf"/>
</dbReference>
<dbReference type="Gene3D" id="3.40.50.12780">
    <property type="entry name" value="N-terminal domain of ligase-like"/>
    <property type="match status" value="1"/>
</dbReference>
<dbReference type="PROSITE" id="PS50075">
    <property type="entry name" value="CARRIER"/>
    <property type="match status" value="2"/>
</dbReference>
<dbReference type="EC" id="2.3.1.94" evidence="12"/>
<evidence type="ECO:0000313" key="12">
    <source>
        <dbReference type="EMBL" id="STX51008.1"/>
    </source>
</evidence>
<dbReference type="GO" id="GO:0004312">
    <property type="term" value="F:fatty acid synthase activity"/>
    <property type="evidence" value="ECO:0007669"/>
    <property type="project" value="TreeGrafter"/>
</dbReference>
<dbReference type="InterPro" id="IPR025110">
    <property type="entry name" value="AMP-bd_C"/>
</dbReference>
<keyword evidence="8" id="KW-0443">Lipid metabolism</keyword>
<sequence length="2924" mass="331535">MRNKQELILDKISQFSQSTPHKIALKFFESDYQNNQELTYQQLNERIHLLANTLVSLNDNQSFTQKPILLIFDSSIHYIASFLSVLRSGNIAVTAYPPRHLRHLNRLLKIIADSKASIILTTSTIKNYCDLQNFQFSKETLFICVDQLNDELRANSENLPIIKPDHIAFLQYTSGSTGMPKGVVVTQKNISANLSLMKRVLGEAGVEKCISWLPIFHDMGLIGNTLLPLYSGGTCVFMAPLTFLKNPFFWLKIISSEQGTYTMAPNFAYDLAINAFKNQDPSQLELNFSNVHCLINGAEPINPETIREFEKNLKPYQLKDGVIKPGYGMAETTLYISCEMSDKRFFMVNNNGLDKGIINRDFKEKFDLQVELVSCGKLDPDYLVKIVDPKTLYTLPVDTIGEIWIQGDSVASGYYQNPEKTKEIFQAFTEDTAEGPFLRTGDLGFIDKNGYITVCGRLKDLIIINGRNIYPQDVEYACFRSDSALVPNCAAAFSFTINGSEECVLVAGVKGNLEETIYQAMMRKVQKEVFEQTDLVLYDILFVPSREVLKTSSGKIQRSACKEAYITNQFKVLARLKDSQPPNFKDNIIEQTLDTNIISWLKEWIARQAKLPIEQVAIDRAFAEYGLTSIQLVTMINDLEKVIGQPLDPWFAWEFPTIEALHQKLTTHNTDKTNKLVGNYEPIAIIGMDCRLPGPDGQDINGINAFWSYLQADNDSIRAIPNDRWDNRLYYDQEITKKGRMYTTGGSFLTNVKQFDTKFFNISPREAEYLDPQQRLTLMTTWHALEDAGIIEDDIKNSQTGVYLGISTHDYDQLIQKQVPLDELSTYQATGTSFATAAGRIAYFLGTQGPCMAIDTACSSSLVSVHQACRALQDGDCQLAIAGGVNLILSPEGNIIFCKSSMLSPKNRCSTFDIEADGYVRGEGCCMIVLKKLKDALQDGNKIHAVIYGSAVNQDGASNGLTAPNLIAQVDVMEKALSLANLRPEQITHLEAHGTGTALGDPIEWEGIRRSYGLERQNPLYITSLKTRIGHLEAAAGIAGLIKTALAVKNSQIPAHLNLKEFNPKLHQQDNMIVPTSLIVWEEENRYAGVSSFGFSGTNAHLILGMPIHSQKSEFKEKTTIRTEHLWVISAKERAVLLQYLQDYCRYAEQKPSLHFPSLCNQSLTQRTHFAHRAFIIAPDQESWLQALRHNRWQEGVISENNQLAWLFTGQGSLMPNIATELYRTIPEFAAIIEKCCAIAQPLLPYDLRAVLLDTPKSIDINYTLYAQPTLFIYEYALAQWFLLLGLKPNILLGHSLGEYVAACIANIITLEDALYLVCNRALLISSLNNNGAMLAINAPLEVVESLITNFDSLVISLKNGPEQIVVSGQDNAIIDCQNYCQHHSIHCKNIATSHAFHSPLMQPIIEQFAKLAAEITYKSAQIPVVSNITGQILKDGQMNAEYWCKHLLQTVEFHQGLHTLVDNGIELCQEIGPKPILITQAQNVHNFITLPSVSAPDNPWPGIMETLGRLYLRGVKINWPILNKHINTKVEDLLNYPFKGKEYWLPDIKIASAEDKWKSYLYHQLWQKISLEPNLINLNDKNIALITNKARKHISHLIACQKLTFITLGSVQNSTLSETLAGQEVKEADWLVYFCQAEQTDLLEETTFLNQMIQQLIQQWPSKPLLFLCDSNSLVGTSLLALLKSVKQEYPQWPIHYLETILLDRETQLQFIGASNPNYWALRYHNGDYYEQQIKPLEPEQLGDSWKISLQTSCLVTGACGDIGQAFIESLTQMGARYIIAVGRKEKESKWSDIIMMQKSQGTQIRYYACDISNSTAVEHLIQNLPADYPPLGIIIHAAGVNHNKPLLKTTDEDIAEILGAKALGAWNLHKATTHCDLKVFNCISSLSAVLGNEGQAIYATANAFLNALSEYRHEQNLPSQTFILGPVKNTGLFKKNEEKLTSYLKVKGVEPLLRTEIQAVFQSQIKEYNLIISHFLQLPNQPPKEEPIYEGNISHNKEVSLTETILTIAEETLRLAPGELSIHDNWFKSGMDSIMASQLAYKINHKYPEAQTSAKDIFNYASVQELAINIKEHISENNVDRLDDKHVYQQMNTLPLSLQQQEIWNFIKNSPTNLAYQIPIELSIIGPLSVERLQKALSEVVKRHDILRCSFHEVLNQAKQHIHKECSLKLEFGEHDSEKEIADFLSALFVLQKPPLIRTRIIRQEKDKYRWLLVFHHLLGDSYTVTSFINEAIAIYEGEILDQEPVKYCDYVSWQWNKIHYNLVNEMGEFWRQRLQEVPVGVALAKETHQPKEACIINHQLSLTDISRSIKALEKNKLSLSNYLLANLFEILLDYFKQDQQGIVVFFSGRESGEFSTVFGDTSNDVLIVAEREQNILTQTQKLQEQILSMHDNQYFRMPIFKEIGLSTPMISFDFQRSPNYSVKSSLEINIVKNSNVQNYLWGDEPRLLSFKVLVKEGNLRLSLKYRHDKIESKLAQGVLEAWANNLLKQEASDLQIATKTMPRLYTASALQQNLWQLLQNHPDGIPYYVLLFKEINTNIDIKHLNKALQQTIDNNPALQVYFVEEKNQLKWDINSAATTVIQTITADDLNTKMGELLLEPIAINQAPLLKIYLIHHANGKKPILLFRFHHLIVDGISAELFAKEFEKNYMNKSEVFVSKEQQIFYLNEHLKEEKFYSQNIADYKTYLAEINQRLKDYHCNKLTENNYLGGVIYQKISKENSAKVIDFCKNHSISPYAFYLHIFGTVLASLSSEREIYISIVKSNRGKLSQTGMIGYFADNLPIILEINPDTINIIQQIKSTQMQILEVIERFSYPILSKDLEKFDYKQPPFIFNQYTLNESENETEALLSSADYLIEGLLKASQNQVSLWNYQNPEKFNLLIRSSVHGDMLGLLYNQQLASAADAGLVLDEFINKLICLLE</sequence>
<comment type="similarity">
    <text evidence="2">Belongs to the ATP-dependent AMP-binding enzyme family.</text>
</comment>
<dbReference type="PANTHER" id="PTHR43775:SF37">
    <property type="entry name" value="SI:DKEY-61P9.11"/>
    <property type="match status" value="1"/>
</dbReference>
<protein>
    <submittedName>
        <fullName evidence="12">Polyketide synthase module</fullName>
        <ecNumber evidence="12">2.3.1.94</ecNumber>
    </submittedName>
</protein>
<dbReference type="InterPro" id="IPR036291">
    <property type="entry name" value="NAD(P)-bd_dom_sf"/>
</dbReference>
<dbReference type="SUPFAM" id="SSF53901">
    <property type="entry name" value="Thiolase-like"/>
    <property type="match status" value="1"/>
</dbReference>
<dbReference type="InterPro" id="IPR014043">
    <property type="entry name" value="Acyl_transferase_dom"/>
</dbReference>
<dbReference type="SUPFAM" id="SSF52151">
    <property type="entry name" value="FabD/lysophospholipase-like"/>
    <property type="match status" value="1"/>
</dbReference>
<dbReference type="Pfam" id="PF00668">
    <property type="entry name" value="Condensation"/>
    <property type="match status" value="2"/>
</dbReference>
<dbReference type="SUPFAM" id="SSF51735">
    <property type="entry name" value="NAD(P)-binding Rossmann-fold domains"/>
    <property type="match status" value="1"/>
</dbReference>
<dbReference type="Proteomes" id="UP000254794">
    <property type="component" value="Unassembled WGS sequence"/>
</dbReference>
<dbReference type="SMART" id="SM00823">
    <property type="entry name" value="PKS_PP"/>
    <property type="match status" value="2"/>
</dbReference>
<dbReference type="InterPro" id="IPR023213">
    <property type="entry name" value="CAT-like_dom_sf"/>
</dbReference>
<dbReference type="Gene3D" id="3.40.50.720">
    <property type="entry name" value="NAD(P)-binding Rossmann-like Domain"/>
    <property type="match status" value="1"/>
</dbReference>
<dbReference type="SUPFAM" id="SSF55048">
    <property type="entry name" value="Probable ACP-binding domain of malonyl-CoA ACP transacylase"/>
    <property type="match status" value="1"/>
</dbReference>
<dbReference type="Gene3D" id="1.10.1200.10">
    <property type="entry name" value="ACP-like"/>
    <property type="match status" value="2"/>
</dbReference>
<dbReference type="InterPro" id="IPR001242">
    <property type="entry name" value="Condensation_dom"/>
</dbReference>
<dbReference type="InterPro" id="IPR000873">
    <property type="entry name" value="AMP-dep_synth/lig_dom"/>
</dbReference>
<dbReference type="CDD" id="cd05931">
    <property type="entry name" value="FAAL"/>
    <property type="match status" value="1"/>
</dbReference>
<evidence type="ECO:0000259" key="11">
    <source>
        <dbReference type="PROSITE" id="PS52004"/>
    </source>
</evidence>
<dbReference type="FunFam" id="3.40.50.12780:FF:000013">
    <property type="entry name" value="Long-chain-fatty-acid--AMP ligase FadD32"/>
    <property type="match status" value="1"/>
</dbReference>
<keyword evidence="4" id="KW-0596">Phosphopantetheine</keyword>
<dbReference type="Gene3D" id="3.30.559.30">
    <property type="entry name" value="Nonribosomal peptide synthetase, condensation domain"/>
    <property type="match status" value="2"/>
</dbReference>
<dbReference type="InterPro" id="IPR001227">
    <property type="entry name" value="Ac_transferase_dom_sf"/>
</dbReference>
<dbReference type="GO" id="GO:0006633">
    <property type="term" value="P:fatty acid biosynthetic process"/>
    <property type="evidence" value="ECO:0007669"/>
    <property type="project" value="UniProtKB-UniPathway"/>
</dbReference>
<dbReference type="InterPro" id="IPR032821">
    <property type="entry name" value="PKS_assoc"/>
</dbReference>
<dbReference type="Gene3D" id="3.30.559.10">
    <property type="entry name" value="Chloramphenicol acetyltransferase-like domain"/>
    <property type="match status" value="2"/>
</dbReference>
<dbReference type="OrthoDB" id="9803968at2"/>
<feature type="domain" description="Carrier" evidence="10">
    <location>
        <begin position="2001"/>
        <end position="2076"/>
    </location>
</feature>
<dbReference type="Gene3D" id="3.40.47.10">
    <property type="match status" value="1"/>
</dbReference>
<evidence type="ECO:0000256" key="5">
    <source>
        <dbReference type="ARBA" id="ARBA00022553"/>
    </source>
</evidence>
<evidence type="ECO:0000256" key="9">
    <source>
        <dbReference type="ARBA" id="ARBA00054155"/>
    </source>
</evidence>
<dbReference type="Pfam" id="PF16197">
    <property type="entry name" value="KAsynt_C_assoc"/>
    <property type="match status" value="1"/>
</dbReference>
<evidence type="ECO:0000256" key="4">
    <source>
        <dbReference type="ARBA" id="ARBA00022450"/>
    </source>
</evidence>
<dbReference type="InterPro" id="IPR020845">
    <property type="entry name" value="AMP-binding_CS"/>
</dbReference>
<dbReference type="SMART" id="SM00825">
    <property type="entry name" value="PKS_KS"/>
    <property type="match status" value="1"/>
</dbReference>
<dbReference type="GO" id="GO:0005886">
    <property type="term" value="C:plasma membrane"/>
    <property type="evidence" value="ECO:0007669"/>
    <property type="project" value="TreeGrafter"/>
</dbReference>
<reference evidence="12 13" key="1">
    <citation type="submission" date="2018-06" db="EMBL/GenBank/DDBJ databases">
        <authorList>
            <consortium name="Pathogen Informatics"/>
            <person name="Doyle S."/>
        </authorList>
    </citation>
    <scope>NUCLEOTIDE SEQUENCE [LARGE SCALE GENOMIC DNA]</scope>
    <source>
        <strain evidence="12 13">NCTC13316</strain>
    </source>
</reference>
<dbReference type="PANTHER" id="PTHR43775">
    <property type="entry name" value="FATTY ACID SYNTHASE"/>
    <property type="match status" value="1"/>
</dbReference>
<dbReference type="Gene3D" id="3.30.300.30">
    <property type="match status" value="1"/>
</dbReference>
<dbReference type="InterPro" id="IPR020806">
    <property type="entry name" value="PKS_PP-bd"/>
</dbReference>
<dbReference type="Gene3D" id="3.30.70.3290">
    <property type="match status" value="1"/>
</dbReference>
<evidence type="ECO:0000256" key="8">
    <source>
        <dbReference type="ARBA" id="ARBA00023098"/>
    </source>
</evidence>
<dbReference type="GO" id="GO:0004315">
    <property type="term" value="F:3-oxoacyl-[acyl-carrier-protein] synthase activity"/>
    <property type="evidence" value="ECO:0007669"/>
    <property type="project" value="InterPro"/>
</dbReference>
<dbReference type="InterPro" id="IPR040097">
    <property type="entry name" value="FAAL/FAAC"/>
</dbReference>
<keyword evidence="13" id="KW-1185">Reference proteome</keyword>
<dbReference type="Pfam" id="PF23024">
    <property type="entry name" value="AMP-dom_DIP2-like"/>
    <property type="match status" value="1"/>
</dbReference>
<dbReference type="InterPro" id="IPR016036">
    <property type="entry name" value="Malonyl_transacylase_ACP-bd"/>
</dbReference>
<dbReference type="Pfam" id="PF00698">
    <property type="entry name" value="Acyl_transf_1"/>
    <property type="match status" value="1"/>
</dbReference>
<keyword evidence="7" id="KW-0276">Fatty acid metabolism</keyword>
<organism evidence="12 13">
    <name type="scientific">Legionella busanensis</name>
    <dbReference type="NCBI Taxonomy" id="190655"/>
    <lineage>
        <taxon>Bacteria</taxon>
        <taxon>Pseudomonadati</taxon>
        <taxon>Pseudomonadota</taxon>
        <taxon>Gammaproteobacteria</taxon>
        <taxon>Legionellales</taxon>
        <taxon>Legionellaceae</taxon>
        <taxon>Legionella</taxon>
    </lineage>
</organism>
<keyword evidence="5" id="KW-0597">Phosphoprotein</keyword>
<evidence type="ECO:0000256" key="7">
    <source>
        <dbReference type="ARBA" id="ARBA00022832"/>
    </source>
</evidence>
<dbReference type="PROSITE" id="PS00455">
    <property type="entry name" value="AMP_BINDING"/>
    <property type="match status" value="1"/>
</dbReference>
<evidence type="ECO:0000256" key="6">
    <source>
        <dbReference type="ARBA" id="ARBA00022679"/>
    </source>
</evidence>
<dbReference type="Pfam" id="PF08659">
    <property type="entry name" value="KR"/>
    <property type="match status" value="1"/>
</dbReference>
<dbReference type="GO" id="GO:0071770">
    <property type="term" value="P:DIM/DIP cell wall layer assembly"/>
    <property type="evidence" value="ECO:0007669"/>
    <property type="project" value="TreeGrafter"/>
</dbReference>
<dbReference type="Pfam" id="PF00109">
    <property type="entry name" value="ketoacyl-synt"/>
    <property type="match status" value="1"/>
</dbReference>
<dbReference type="GO" id="GO:0031177">
    <property type="term" value="F:phosphopantetheine binding"/>
    <property type="evidence" value="ECO:0007669"/>
    <property type="project" value="InterPro"/>
</dbReference>
<dbReference type="SUPFAM" id="SSF56801">
    <property type="entry name" value="Acetyl-CoA synthetase-like"/>
    <property type="match status" value="1"/>
</dbReference>
<comment type="similarity">
    <text evidence="3">Belongs to the short-chain dehydrogenases/reductases (SDR) family.</text>
</comment>
<dbReference type="EMBL" id="UGOD01000001">
    <property type="protein sequence ID" value="STX51008.1"/>
    <property type="molecule type" value="Genomic_DNA"/>
</dbReference>
<dbReference type="Pfam" id="PF00550">
    <property type="entry name" value="PP-binding"/>
    <property type="match status" value="2"/>
</dbReference>
<dbReference type="SUPFAM" id="SSF52777">
    <property type="entry name" value="CoA-dependent acyltransferases"/>
    <property type="match status" value="4"/>
</dbReference>
<accession>A0A378JJZ3</accession>